<dbReference type="EMBL" id="LZFO01000025">
    <property type="protein sequence ID" value="OFI05512.1"/>
    <property type="molecule type" value="Genomic_DNA"/>
</dbReference>
<name>A0A1E8EXL2_9CLOT</name>
<evidence type="ECO:0000313" key="1">
    <source>
        <dbReference type="EMBL" id="OFI05512.1"/>
    </source>
</evidence>
<dbReference type="InterPro" id="IPR029063">
    <property type="entry name" value="SAM-dependent_MTases_sf"/>
</dbReference>
<organism evidence="1 2">
    <name type="scientific">Clostridium acetireducens DSM 10703</name>
    <dbReference type="NCBI Taxonomy" id="1121290"/>
    <lineage>
        <taxon>Bacteria</taxon>
        <taxon>Bacillati</taxon>
        <taxon>Bacillota</taxon>
        <taxon>Clostridia</taxon>
        <taxon>Eubacteriales</taxon>
        <taxon>Clostridiaceae</taxon>
        <taxon>Clostridium</taxon>
    </lineage>
</organism>
<dbReference type="STRING" id="1121290.CLAOCE_16700"/>
<comment type="caution">
    <text evidence="1">The sequence shown here is derived from an EMBL/GenBank/DDBJ whole genome shotgun (WGS) entry which is preliminary data.</text>
</comment>
<gene>
    <name evidence="1" type="ORF">CLOACE_16700</name>
</gene>
<dbReference type="OrthoDB" id="4697647at2"/>
<dbReference type="Pfam" id="PF13489">
    <property type="entry name" value="Methyltransf_23"/>
    <property type="match status" value="1"/>
</dbReference>
<dbReference type="RefSeq" id="WP_070110641.1">
    <property type="nucleotide sequence ID" value="NZ_LZFO01000025.1"/>
</dbReference>
<sequence length="215" mass="26013">MEKHKCIICGKKFNKYIYNLESKLVKKYKIIGSNLENYNCPYCKCDDKIRHLVLFFNKLNIWKDFDEGIKLLCINPNEHLKSILKSKNIDYTSANFYKDIKSENIGFKKNYFDFIICNNVFEYIKNEDEIIKHLYNILKRGGKAIIQTSYSKKLKKEYEYKNQQIFFRIYGRDFFKKLRKAGFNLNIFKSKDMFHKKEAYYYGFNNDENLIMVLK</sequence>
<protein>
    <submittedName>
        <fullName evidence="1">Uncharacterized protein</fullName>
    </submittedName>
</protein>
<dbReference type="SUPFAM" id="SSF53335">
    <property type="entry name" value="S-adenosyl-L-methionine-dependent methyltransferases"/>
    <property type="match status" value="1"/>
</dbReference>
<dbReference type="Gene3D" id="3.40.50.150">
    <property type="entry name" value="Vaccinia Virus protein VP39"/>
    <property type="match status" value="1"/>
</dbReference>
<keyword evidence="2" id="KW-1185">Reference proteome</keyword>
<proteinExistence type="predicted"/>
<dbReference type="CDD" id="cd02440">
    <property type="entry name" value="AdoMet_MTases"/>
    <property type="match status" value="1"/>
</dbReference>
<evidence type="ECO:0000313" key="2">
    <source>
        <dbReference type="Proteomes" id="UP000175744"/>
    </source>
</evidence>
<dbReference type="AlphaFoldDB" id="A0A1E8EXL2"/>
<dbReference type="Proteomes" id="UP000175744">
    <property type="component" value="Unassembled WGS sequence"/>
</dbReference>
<reference evidence="1 2" key="1">
    <citation type="submission" date="2016-06" db="EMBL/GenBank/DDBJ databases">
        <title>Genome sequence of Clostridium acetireducens DSM 10703.</title>
        <authorList>
            <person name="Poehlein A."/>
            <person name="Fluechter S."/>
            <person name="Duerre P."/>
            <person name="Daniel R."/>
        </authorList>
    </citation>
    <scope>NUCLEOTIDE SEQUENCE [LARGE SCALE GENOMIC DNA]</scope>
    <source>
        <strain evidence="1 2">DSM 10703</strain>
    </source>
</reference>
<accession>A0A1E8EXL2</accession>